<evidence type="ECO:0000313" key="10">
    <source>
        <dbReference type="EMBL" id="EAI8858786.1"/>
    </source>
</evidence>
<dbReference type="PIRSF" id="PIRSF039085">
    <property type="entry name" value="ABC_ATPase_HisP"/>
    <property type="match status" value="1"/>
</dbReference>
<evidence type="ECO:0000313" key="13">
    <source>
        <dbReference type="Proteomes" id="UP000535509"/>
    </source>
</evidence>
<sequence>MLDIKNLNKFIKNNHILKDISFHVDTGDILAIIGPSGSGKTTLLRCLNYLEMPNNGTLSFCDGSLNLDFSEHIDKKDILKLRRKMGMVFQSYNLFPHKTALENVTEGLIVVQKIHRDEAEHIALEIIKKVGLSDKINLYPSSLSGGQQQRVAIARAVALNPDILLLDEPTSALDKELVGEVLNTLKLLAKEKQTMVLVTHELNFAKDVANKIMFLEGGEIITIENPKEFFENQKNPRILRFLGNLSAN</sequence>
<keyword evidence="6 12" id="KW-0067">ATP-binding</keyword>
<comment type="caution">
    <text evidence="12">The sequence shown here is derived from an EMBL/GenBank/DDBJ whole genome shotgun (WGS) entry which is preliminary data.</text>
</comment>
<dbReference type="OMA" id="FQAYHLF"/>
<dbReference type="RefSeq" id="WP_011731951.1">
    <property type="nucleotide sequence ID" value="NZ_AABUZP020000005.1"/>
</dbReference>
<evidence type="ECO:0000259" key="8">
    <source>
        <dbReference type="PROSITE" id="PS50893"/>
    </source>
</evidence>
<comment type="similarity">
    <text evidence="2">Belongs to the ABC transporter superfamily.</text>
</comment>
<evidence type="ECO:0000256" key="6">
    <source>
        <dbReference type="ARBA" id="ARBA00022840"/>
    </source>
</evidence>
<evidence type="ECO:0000313" key="14">
    <source>
        <dbReference type="Proteomes" id="UP000557842"/>
    </source>
</evidence>
<reference evidence="12 14" key="1">
    <citation type="submission" date="2018-05" db="EMBL/GenBank/DDBJ databases">
        <authorList>
            <consortium name="PulseNet: The National Subtyping Network for Foodborne Disease Surveillance"/>
            <person name="Tarr C.L."/>
            <person name="Trees E."/>
            <person name="Katz L.S."/>
            <person name="Carleton-Romer H.A."/>
            <person name="Stroika S."/>
            <person name="Kucerova Z."/>
            <person name="Roache K.F."/>
            <person name="Sabol A.L."/>
            <person name="Besser J."/>
            <person name="Gerner-Smidt P."/>
        </authorList>
    </citation>
    <scope>NUCLEOTIDE SEQUENCE</scope>
    <source>
        <strain evidence="11">2014D-0197</strain>
        <strain evidence="9 14">2016D-0221</strain>
        <strain evidence="12">D4313</strain>
        <strain evidence="10 13">PNUSAC001503</strain>
    </source>
</reference>
<dbReference type="SMART" id="SM00382">
    <property type="entry name" value="AAA"/>
    <property type="match status" value="1"/>
</dbReference>
<accession>A0A5L8JIB0</accession>
<evidence type="ECO:0000313" key="11">
    <source>
        <dbReference type="EMBL" id="EAK0452127.1"/>
    </source>
</evidence>
<dbReference type="EMBL" id="AABQDW010000006">
    <property type="protein sequence ID" value="EAI5407999.1"/>
    <property type="molecule type" value="Genomic_DNA"/>
</dbReference>
<dbReference type="EMBL" id="AACCXM010000001">
    <property type="protein sequence ID" value="EAK0468238.1"/>
    <property type="molecule type" value="Genomic_DNA"/>
</dbReference>
<dbReference type="PROSITE" id="PS00211">
    <property type="entry name" value="ABC_TRANSPORTER_1"/>
    <property type="match status" value="1"/>
</dbReference>
<evidence type="ECO:0000256" key="4">
    <source>
        <dbReference type="ARBA" id="ARBA00022475"/>
    </source>
</evidence>
<dbReference type="PANTHER" id="PTHR43166:SF35">
    <property type="entry name" value="L-CYSTINE IMPORT ATP-BINDING PROTEIN TCYN"/>
    <property type="match status" value="1"/>
</dbReference>
<dbReference type="PROSITE" id="PS50893">
    <property type="entry name" value="ABC_TRANSPORTER_2"/>
    <property type="match status" value="1"/>
</dbReference>
<dbReference type="InterPro" id="IPR017871">
    <property type="entry name" value="ABC_transporter-like_CS"/>
</dbReference>
<comment type="subcellular location">
    <subcellularLocation>
        <location evidence="1">Cell membrane</location>
        <topology evidence="1">Peripheral membrane protein</topology>
    </subcellularLocation>
</comment>
<organism evidence="12">
    <name type="scientific">Campylobacter fetus</name>
    <dbReference type="NCBI Taxonomy" id="196"/>
    <lineage>
        <taxon>Bacteria</taxon>
        <taxon>Pseudomonadati</taxon>
        <taxon>Campylobacterota</taxon>
        <taxon>Epsilonproteobacteria</taxon>
        <taxon>Campylobacterales</taxon>
        <taxon>Campylobacteraceae</taxon>
        <taxon>Campylobacter</taxon>
    </lineage>
</organism>
<dbReference type="InterPro" id="IPR030679">
    <property type="entry name" value="ABC_ATPase_HisP-typ"/>
</dbReference>
<dbReference type="SUPFAM" id="SSF52540">
    <property type="entry name" value="P-loop containing nucleoside triphosphate hydrolases"/>
    <property type="match status" value="1"/>
</dbReference>
<dbReference type="GO" id="GO:0005886">
    <property type="term" value="C:plasma membrane"/>
    <property type="evidence" value="ECO:0007669"/>
    <property type="project" value="UniProtKB-SubCell"/>
</dbReference>
<evidence type="ECO:0000313" key="12">
    <source>
        <dbReference type="EMBL" id="EAK0468238.1"/>
    </source>
</evidence>
<gene>
    <name evidence="11" type="ORF">AAH17_00415</name>
    <name evidence="12" type="ORF">AAH24_02475</name>
    <name evidence="9" type="ORF">BVH53_04715</name>
    <name evidence="10" type="ORF">CX802_02850</name>
</gene>
<keyword evidence="4" id="KW-1003">Cell membrane</keyword>
<dbReference type="PANTHER" id="PTHR43166">
    <property type="entry name" value="AMINO ACID IMPORT ATP-BINDING PROTEIN"/>
    <property type="match status" value="1"/>
</dbReference>
<dbReference type="GO" id="GO:0005524">
    <property type="term" value="F:ATP binding"/>
    <property type="evidence" value="ECO:0007669"/>
    <property type="project" value="UniProtKB-KW"/>
</dbReference>
<dbReference type="GO" id="GO:0016887">
    <property type="term" value="F:ATP hydrolysis activity"/>
    <property type="evidence" value="ECO:0007669"/>
    <property type="project" value="InterPro"/>
</dbReference>
<evidence type="ECO:0000256" key="5">
    <source>
        <dbReference type="ARBA" id="ARBA00022741"/>
    </source>
</evidence>
<evidence type="ECO:0000313" key="9">
    <source>
        <dbReference type="EMBL" id="EAI5407999.1"/>
    </source>
</evidence>
<name>A0A5L8JIB0_CAMFE</name>
<dbReference type="EMBL" id="AACCXK010000001">
    <property type="protein sequence ID" value="EAK0452127.1"/>
    <property type="molecule type" value="Genomic_DNA"/>
</dbReference>
<evidence type="ECO:0000256" key="2">
    <source>
        <dbReference type="ARBA" id="ARBA00005417"/>
    </source>
</evidence>
<protein>
    <submittedName>
        <fullName evidence="12">Amino acid ABC transporter ATP-binding protein</fullName>
    </submittedName>
</protein>
<dbReference type="InterPro" id="IPR050086">
    <property type="entry name" value="MetN_ABC_transporter-like"/>
</dbReference>
<keyword evidence="3" id="KW-0813">Transport</keyword>
<dbReference type="InterPro" id="IPR003439">
    <property type="entry name" value="ABC_transporter-like_ATP-bd"/>
</dbReference>
<dbReference type="InterPro" id="IPR027417">
    <property type="entry name" value="P-loop_NTPase"/>
</dbReference>
<dbReference type="Pfam" id="PF00005">
    <property type="entry name" value="ABC_tran"/>
    <property type="match status" value="1"/>
</dbReference>
<dbReference type="Proteomes" id="UP000557842">
    <property type="component" value="Unassembled WGS sequence"/>
</dbReference>
<keyword evidence="5" id="KW-0547">Nucleotide-binding</keyword>
<dbReference type="Gene3D" id="3.40.50.300">
    <property type="entry name" value="P-loop containing nucleotide triphosphate hydrolases"/>
    <property type="match status" value="1"/>
</dbReference>
<evidence type="ECO:0000256" key="3">
    <source>
        <dbReference type="ARBA" id="ARBA00022448"/>
    </source>
</evidence>
<dbReference type="CDD" id="cd03262">
    <property type="entry name" value="ABC_HisP_GlnQ"/>
    <property type="match status" value="1"/>
</dbReference>
<dbReference type="AlphaFoldDB" id="A0A5L8JIB0"/>
<dbReference type="GeneID" id="61064617"/>
<keyword evidence="7" id="KW-0472">Membrane</keyword>
<dbReference type="InterPro" id="IPR003593">
    <property type="entry name" value="AAA+_ATPase"/>
</dbReference>
<evidence type="ECO:0000256" key="7">
    <source>
        <dbReference type="ARBA" id="ARBA00023136"/>
    </source>
</evidence>
<dbReference type="EMBL" id="AABTCC010000006">
    <property type="protein sequence ID" value="EAI8858786.1"/>
    <property type="molecule type" value="Genomic_DNA"/>
</dbReference>
<proteinExistence type="inferred from homology"/>
<feature type="domain" description="ABC transporter" evidence="8">
    <location>
        <begin position="2"/>
        <end position="242"/>
    </location>
</feature>
<evidence type="ECO:0000256" key="1">
    <source>
        <dbReference type="ARBA" id="ARBA00004202"/>
    </source>
</evidence>
<dbReference type="GO" id="GO:0015424">
    <property type="term" value="F:ABC-type amino acid transporter activity"/>
    <property type="evidence" value="ECO:0007669"/>
    <property type="project" value="InterPro"/>
</dbReference>
<dbReference type="Proteomes" id="UP000535509">
    <property type="component" value="Unassembled WGS sequence"/>
</dbReference>
<keyword evidence="13" id="KW-1185">Reference proteome</keyword>